<organism evidence="2 3">
    <name type="scientific">Vicia faba</name>
    <name type="common">Broad bean</name>
    <name type="synonym">Faba vulgaris</name>
    <dbReference type="NCBI Taxonomy" id="3906"/>
    <lineage>
        <taxon>Eukaryota</taxon>
        <taxon>Viridiplantae</taxon>
        <taxon>Streptophyta</taxon>
        <taxon>Embryophyta</taxon>
        <taxon>Tracheophyta</taxon>
        <taxon>Spermatophyta</taxon>
        <taxon>Magnoliopsida</taxon>
        <taxon>eudicotyledons</taxon>
        <taxon>Gunneridae</taxon>
        <taxon>Pentapetalae</taxon>
        <taxon>rosids</taxon>
        <taxon>fabids</taxon>
        <taxon>Fabales</taxon>
        <taxon>Fabaceae</taxon>
        <taxon>Papilionoideae</taxon>
        <taxon>50 kb inversion clade</taxon>
        <taxon>NPAAA clade</taxon>
        <taxon>Hologalegina</taxon>
        <taxon>IRL clade</taxon>
        <taxon>Fabeae</taxon>
        <taxon>Vicia</taxon>
    </lineage>
</organism>
<dbReference type="InterPro" id="IPR043472">
    <property type="entry name" value="Macro_dom-like"/>
</dbReference>
<evidence type="ECO:0000313" key="2">
    <source>
        <dbReference type="EMBL" id="CAI8610096.1"/>
    </source>
</evidence>
<dbReference type="Pfam" id="PF02789">
    <property type="entry name" value="Peptidase_M17_N"/>
    <property type="match status" value="1"/>
</dbReference>
<proteinExistence type="predicted"/>
<protein>
    <recommendedName>
        <fullName evidence="1">Peptidase M17 leucyl aminopeptidase N-terminal domain-containing protein</fullName>
    </recommendedName>
</protein>
<accession>A0AAV1AIF8</accession>
<dbReference type="SUPFAM" id="SSF52949">
    <property type="entry name" value="Macro domain-like"/>
    <property type="match status" value="1"/>
</dbReference>
<dbReference type="Gene3D" id="3.40.220.10">
    <property type="entry name" value="Leucine Aminopeptidase, subunit E, domain 1"/>
    <property type="match status" value="1"/>
</dbReference>
<dbReference type="GO" id="GO:0006508">
    <property type="term" value="P:proteolysis"/>
    <property type="evidence" value="ECO:0007669"/>
    <property type="project" value="InterPro"/>
</dbReference>
<keyword evidence="3" id="KW-1185">Reference proteome</keyword>
<dbReference type="Proteomes" id="UP001157006">
    <property type="component" value="Chromosome 4"/>
</dbReference>
<evidence type="ECO:0000313" key="3">
    <source>
        <dbReference type="Proteomes" id="UP001157006"/>
    </source>
</evidence>
<dbReference type="InterPro" id="IPR008283">
    <property type="entry name" value="Peptidase_M17_N"/>
</dbReference>
<feature type="domain" description="Peptidase M17 leucyl aminopeptidase N-terminal" evidence="1">
    <location>
        <begin position="2"/>
        <end position="110"/>
    </location>
</feature>
<reference evidence="2 3" key="1">
    <citation type="submission" date="2023-01" db="EMBL/GenBank/DDBJ databases">
        <authorList>
            <person name="Kreplak J."/>
        </authorList>
    </citation>
    <scope>NUCLEOTIDE SEQUENCE [LARGE SCALE GENOMIC DNA]</scope>
</reference>
<name>A0AAV1AIF8_VICFA</name>
<dbReference type="EMBL" id="OX451739">
    <property type="protein sequence ID" value="CAI8610096.1"/>
    <property type="molecule type" value="Genomic_DNA"/>
</dbReference>
<evidence type="ECO:0000259" key="1">
    <source>
        <dbReference type="Pfam" id="PF02789"/>
    </source>
</evidence>
<dbReference type="GO" id="GO:0070006">
    <property type="term" value="F:metalloaminopeptidase activity"/>
    <property type="evidence" value="ECO:0007669"/>
    <property type="project" value="InterPro"/>
</dbReference>
<gene>
    <name evidence="2" type="ORF">VFH_IV165600</name>
</gene>
<sequence length="127" mass="13220">MIDSKLNGMLVEVSSKEDFFAKVGQSTVLRIKGLGSKRVGLIGLGQSPSTTTLFKGFSEVVVVAAKSAQASSNVAIVLTSFEGLSSELKLSTAFSIASGVVLGLFEDHRYSELVNSPANILTPGVLA</sequence>
<dbReference type="AlphaFoldDB" id="A0AAV1AIF8"/>